<dbReference type="SUPFAM" id="SSF46689">
    <property type="entry name" value="Homeodomain-like"/>
    <property type="match status" value="1"/>
</dbReference>
<dbReference type="PRINTS" id="PR00455">
    <property type="entry name" value="HTHTETR"/>
</dbReference>
<dbReference type="AlphaFoldDB" id="A0A4R6WJE0"/>
<gene>
    <name evidence="4" type="ORF">CLV99_1816</name>
</gene>
<keyword evidence="5" id="KW-1185">Reference proteome</keyword>
<dbReference type="Pfam" id="PF00440">
    <property type="entry name" value="TetR_N"/>
    <property type="match status" value="1"/>
</dbReference>
<protein>
    <submittedName>
        <fullName evidence="4">TetR family transcriptional regulator</fullName>
    </submittedName>
</protein>
<dbReference type="InterPro" id="IPR009057">
    <property type="entry name" value="Homeodomain-like_sf"/>
</dbReference>
<evidence type="ECO:0000256" key="2">
    <source>
        <dbReference type="PROSITE-ProRule" id="PRU00335"/>
    </source>
</evidence>
<feature type="domain" description="HTH tetR-type" evidence="3">
    <location>
        <begin position="1"/>
        <end position="61"/>
    </location>
</feature>
<dbReference type="InterPro" id="IPR025722">
    <property type="entry name" value="TetR"/>
</dbReference>
<dbReference type="PROSITE" id="PS50977">
    <property type="entry name" value="HTH_TETR_2"/>
    <property type="match status" value="1"/>
</dbReference>
<dbReference type="Gene3D" id="1.10.357.10">
    <property type="entry name" value="Tetracycline Repressor, domain 2"/>
    <property type="match status" value="1"/>
</dbReference>
<keyword evidence="1 2" id="KW-0238">DNA-binding</keyword>
<evidence type="ECO:0000259" key="3">
    <source>
        <dbReference type="PROSITE" id="PS50977"/>
    </source>
</evidence>
<dbReference type="InterPro" id="IPR001647">
    <property type="entry name" value="HTH_TetR"/>
</dbReference>
<sequence length="193" mass="22325">MNTKNKILQVALALYNQEGIRSVTTRHIATTMGISAGNLHYHFKHTEDIILALFEQLTAAYDTIVQNLSEHPVLNLAELEAYIDSSFYLIEQYRFIFINFVELGSWIPSIRESYQKLVSKREQEFSRLFTNLVNANVFRSDIAPALLNSLVRQLFLISDFWISSNELTAQLRGEEALLIYRQDILSIFTPYLQ</sequence>
<dbReference type="InterPro" id="IPR050624">
    <property type="entry name" value="HTH-type_Tx_Regulator"/>
</dbReference>
<dbReference type="RefSeq" id="WP_133584125.1">
    <property type="nucleotide sequence ID" value="NZ_SNYV01000013.1"/>
</dbReference>
<dbReference type="Pfam" id="PF13972">
    <property type="entry name" value="TetR"/>
    <property type="match status" value="1"/>
</dbReference>
<dbReference type="PANTHER" id="PTHR43479">
    <property type="entry name" value="ACREF/ENVCD OPERON REPRESSOR-RELATED"/>
    <property type="match status" value="1"/>
</dbReference>
<proteinExistence type="predicted"/>
<dbReference type="Proteomes" id="UP000295292">
    <property type="component" value="Unassembled WGS sequence"/>
</dbReference>
<organism evidence="4 5">
    <name type="scientific">Sphingobacterium yanglingense</name>
    <dbReference type="NCBI Taxonomy" id="1437280"/>
    <lineage>
        <taxon>Bacteria</taxon>
        <taxon>Pseudomonadati</taxon>
        <taxon>Bacteroidota</taxon>
        <taxon>Sphingobacteriia</taxon>
        <taxon>Sphingobacteriales</taxon>
        <taxon>Sphingobacteriaceae</taxon>
        <taxon>Sphingobacterium</taxon>
    </lineage>
</organism>
<evidence type="ECO:0000256" key="1">
    <source>
        <dbReference type="ARBA" id="ARBA00023125"/>
    </source>
</evidence>
<reference evidence="4 5" key="1">
    <citation type="submission" date="2019-03" db="EMBL/GenBank/DDBJ databases">
        <title>Genomic Encyclopedia of Archaeal and Bacterial Type Strains, Phase II (KMG-II): from individual species to whole genera.</title>
        <authorList>
            <person name="Goeker M."/>
        </authorList>
    </citation>
    <scope>NUCLEOTIDE SEQUENCE [LARGE SCALE GENOMIC DNA]</scope>
    <source>
        <strain evidence="4 5">DSM 28353</strain>
    </source>
</reference>
<evidence type="ECO:0000313" key="4">
    <source>
        <dbReference type="EMBL" id="TDQ77850.1"/>
    </source>
</evidence>
<accession>A0A4R6WJE0</accession>
<name>A0A4R6WJE0_9SPHI</name>
<dbReference type="OrthoDB" id="9787680at2"/>
<dbReference type="PANTHER" id="PTHR43479:SF12">
    <property type="entry name" value="TRANSCRIPTIONAL REGULATORY PROTEIN"/>
    <property type="match status" value="1"/>
</dbReference>
<feature type="DNA-binding region" description="H-T-H motif" evidence="2">
    <location>
        <begin position="24"/>
        <end position="43"/>
    </location>
</feature>
<dbReference type="EMBL" id="SNYV01000013">
    <property type="protein sequence ID" value="TDQ77850.1"/>
    <property type="molecule type" value="Genomic_DNA"/>
</dbReference>
<evidence type="ECO:0000313" key="5">
    <source>
        <dbReference type="Proteomes" id="UP000295292"/>
    </source>
</evidence>
<dbReference type="GO" id="GO:0003677">
    <property type="term" value="F:DNA binding"/>
    <property type="evidence" value="ECO:0007669"/>
    <property type="project" value="UniProtKB-UniRule"/>
</dbReference>
<comment type="caution">
    <text evidence="4">The sequence shown here is derived from an EMBL/GenBank/DDBJ whole genome shotgun (WGS) entry which is preliminary data.</text>
</comment>